<dbReference type="Proteomes" id="UP000019062">
    <property type="component" value="Unassembled WGS sequence"/>
</dbReference>
<comment type="caution">
    <text evidence="1">The sequence shown here is derived from an EMBL/GenBank/DDBJ whole genome shotgun (WGS) entry which is preliminary data.</text>
</comment>
<organism evidence="1 2">
    <name type="scientific">Viridibacillus arenosi FSL R5-213</name>
    <dbReference type="NCBI Taxonomy" id="1227360"/>
    <lineage>
        <taxon>Bacteria</taxon>
        <taxon>Bacillati</taxon>
        <taxon>Bacillota</taxon>
        <taxon>Bacilli</taxon>
        <taxon>Bacillales</taxon>
        <taxon>Caryophanaceae</taxon>
        <taxon>Viridibacillus</taxon>
    </lineage>
</organism>
<name>W4EVU6_9BACL</name>
<keyword evidence="2" id="KW-1185">Reference proteome</keyword>
<evidence type="ECO:0000313" key="1">
    <source>
        <dbReference type="EMBL" id="ETT84202.1"/>
    </source>
</evidence>
<dbReference type="AlphaFoldDB" id="W4EVU6"/>
<reference evidence="1 2" key="1">
    <citation type="journal article" date="2014" name="BMC Genomics">
        <title>Genomic comparison of sporeforming bacilli isolated from milk.</title>
        <authorList>
            <person name="Moreno Switt A.I."/>
            <person name="Andrus A.D."/>
            <person name="Ranieri M.L."/>
            <person name="Orsi R.H."/>
            <person name="Ivy R."/>
            <person name="den Bakker H.C."/>
            <person name="Martin N.H."/>
            <person name="Wiedmann M."/>
            <person name="Boor K.J."/>
        </authorList>
    </citation>
    <scope>NUCLEOTIDE SEQUENCE [LARGE SCALE GENOMIC DNA]</scope>
    <source>
        <strain evidence="1 2">FSL R5-213</strain>
    </source>
</reference>
<dbReference type="EMBL" id="ASQA01000028">
    <property type="protein sequence ID" value="ETT84202.1"/>
    <property type="molecule type" value="Genomic_DNA"/>
</dbReference>
<accession>W4EVU6</accession>
<sequence>MAQVRDLQEAIQSVQEFTDNATEGVKAAIKILENIDFDDSESMEHEVESAIEELNDTLRQME</sequence>
<dbReference type="RefSeq" id="WP_038185511.1">
    <property type="nucleotide sequence ID" value="NZ_ASQA01000028.1"/>
</dbReference>
<evidence type="ECO:0000313" key="2">
    <source>
        <dbReference type="Proteomes" id="UP000019062"/>
    </source>
</evidence>
<protein>
    <submittedName>
        <fullName evidence="1">Uncharacterized protein</fullName>
    </submittedName>
</protein>
<gene>
    <name evidence="1" type="ORF">C176_12578</name>
</gene>
<proteinExistence type="predicted"/>